<evidence type="ECO:0000313" key="2">
    <source>
        <dbReference type="EMBL" id="MBS4190137.1"/>
    </source>
</evidence>
<dbReference type="EMBL" id="JAGYPM010000002">
    <property type="protein sequence ID" value="MBS4190137.1"/>
    <property type="molecule type" value="Genomic_DNA"/>
</dbReference>
<gene>
    <name evidence="2" type="ORF">KHA94_07955</name>
</gene>
<sequence>MAQAMIMDTKLRLSFETGLNDKGEPVFKTKTFGNVKSSATADQLQQVAQAIAALSNDPLASVVRNDSFDIVG</sequence>
<accession>A0ABS5NQN7</accession>
<evidence type="ECO:0000313" key="3">
    <source>
        <dbReference type="Proteomes" id="UP000681027"/>
    </source>
</evidence>
<dbReference type="Pfam" id="PF07872">
    <property type="entry name" value="DUF1659"/>
    <property type="match status" value="1"/>
</dbReference>
<protein>
    <submittedName>
        <fullName evidence="2">DUF1659 domain-containing protein</fullName>
    </submittedName>
</protein>
<reference evidence="2 3" key="1">
    <citation type="submission" date="2021-05" db="EMBL/GenBank/DDBJ databases">
        <title>Novel Bacillus species.</title>
        <authorList>
            <person name="Liu G."/>
        </authorList>
    </citation>
    <scope>NUCLEOTIDE SEQUENCE [LARGE SCALE GENOMIC DNA]</scope>
    <source>
        <strain evidence="2 3">FJAT-49705</strain>
    </source>
</reference>
<dbReference type="RefSeq" id="WP_213101608.1">
    <property type="nucleotide sequence ID" value="NZ_JAGYPM010000002.1"/>
</dbReference>
<keyword evidence="3" id="KW-1185">Reference proteome</keyword>
<organism evidence="2 3">
    <name type="scientific">Cytobacillus citreus</name>
    <dbReference type="NCBI Taxonomy" id="2833586"/>
    <lineage>
        <taxon>Bacteria</taxon>
        <taxon>Bacillati</taxon>
        <taxon>Bacillota</taxon>
        <taxon>Bacilli</taxon>
        <taxon>Bacillales</taxon>
        <taxon>Bacillaceae</taxon>
        <taxon>Cytobacillus</taxon>
    </lineage>
</organism>
<feature type="domain" description="DUF1659" evidence="1">
    <location>
        <begin position="3"/>
        <end position="71"/>
    </location>
</feature>
<dbReference type="Proteomes" id="UP000681027">
    <property type="component" value="Unassembled WGS sequence"/>
</dbReference>
<comment type="caution">
    <text evidence="2">The sequence shown here is derived from an EMBL/GenBank/DDBJ whole genome shotgun (WGS) entry which is preliminary data.</text>
</comment>
<proteinExistence type="predicted"/>
<name>A0ABS5NQN7_9BACI</name>
<evidence type="ECO:0000259" key="1">
    <source>
        <dbReference type="Pfam" id="PF07872"/>
    </source>
</evidence>
<dbReference type="InterPro" id="IPR012454">
    <property type="entry name" value="DUF1659"/>
</dbReference>